<dbReference type="EMBL" id="LVEO01000012">
    <property type="protein sequence ID" value="OCB72712.1"/>
    <property type="molecule type" value="Genomic_DNA"/>
</dbReference>
<comment type="caution">
    <text evidence="2">The sequence shown here is derived from an EMBL/GenBank/DDBJ whole genome shotgun (WGS) entry which is preliminary data.</text>
</comment>
<evidence type="ECO:0000313" key="4">
    <source>
        <dbReference type="Proteomes" id="UP000093226"/>
    </source>
</evidence>
<evidence type="ECO:0000313" key="1">
    <source>
        <dbReference type="EMBL" id="GEL11810.1"/>
    </source>
</evidence>
<sequence length="346" mass="39621">MVNQNYALYVNEKRQLRSVKVNIEETDTLYNISFSIKEKHLICGLVINGVIVKGQDLENLPFSEFEKYMFDSSNIFFSIPDLEFNQENKDYSFSIGSLGMILNRLIPIGELPYFVAGDIKYPLYFSTDFKNYYDSFNSVTPLFIDCSFNGVSFRLLRLQNFIKTDTLGRYYLSFSDAPTLKALGITIDPFIDYSEQLPKFFKIYTNTASGSILGVESRFLQIPAKKESMGTITNISLYNYVSPSEIYYRDIFYNFIPAIISRMDADKKADGTNWGNQGILICIKRPTDAEFMTSIFYDYDSPESLHNIKVSDYPLIDDADLFPVGTQVKFSDARGIYADSNIFVCT</sequence>
<reference evidence="2" key="2">
    <citation type="submission" date="2016-03" db="EMBL/GenBank/DDBJ databases">
        <authorList>
            <person name="Ploux O."/>
        </authorList>
    </citation>
    <scope>NUCLEOTIDE SEQUENCE</scope>
    <source>
        <strain evidence="2">NBRC 105008</strain>
    </source>
</reference>
<evidence type="ECO:0000313" key="3">
    <source>
        <dbReference type="EMBL" id="SDJ80914.1"/>
    </source>
</evidence>
<gene>
    <name evidence="2" type="ORF">FBGL_05150</name>
    <name evidence="1" type="ORF">FGL01_25490</name>
    <name evidence="3" type="ORF">SAMN05192550_2815</name>
</gene>
<proteinExistence type="predicted"/>
<dbReference type="AlphaFoldDB" id="A0A1B9DSP9"/>
<dbReference type="RefSeq" id="WP_066326027.1">
    <property type="nucleotide sequence ID" value="NZ_BJVF01000006.1"/>
</dbReference>
<reference evidence="1 6" key="4">
    <citation type="submission" date="2019-07" db="EMBL/GenBank/DDBJ databases">
        <title>Whole genome shotgun sequence of Flavobacterium glycines NBRC 105008.</title>
        <authorList>
            <person name="Hosoyama A."/>
            <person name="Uohara A."/>
            <person name="Ohji S."/>
            <person name="Ichikawa N."/>
        </authorList>
    </citation>
    <scope>NUCLEOTIDE SEQUENCE [LARGE SCALE GENOMIC DNA]</scope>
    <source>
        <strain evidence="1 6">NBRC 105008</strain>
    </source>
</reference>
<dbReference type="Proteomes" id="UP000093226">
    <property type="component" value="Unassembled WGS sequence"/>
</dbReference>
<dbReference type="STRING" id="551990.SAMN05192550_2815"/>
<evidence type="ECO:0000313" key="5">
    <source>
        <dbReference type="Proteomes" id="UP000182367"/>
    </source>
</evidence>
<protein>
    <submittedName>
        <fullName evidence="2">Uncharacterized protein</fullName>
    </submittedName>
</protein>
<keyword evidence="5" id="KW-1185">Reference proteome</keyword>
<evidence type="ECO:0000313" key="6">
    <source>
        <dbReference type="Proteomes" id="UP000321579"/>
    </source>
</evidence>
<dbReference type="EMBL" id="FNEO01000007">
    <property type="protein sequence ID" value="SDJ80914.1"/>
    <property type="molecule type" value="Genomic_DNA"/>
</dbReference>
<reference evidence="3 5" key="3">
    <citation type="submission" date="2016-10" db="EMBL/GenBank/DDBJ databases">
        <authorList>
            <person name="Varghese N."/>
            <person name="Submissions S."/>
        </authorList>
    </citation>
    <scope>NUCLEOTIDE SEQUENCE [LARGE SCALE GENOMIC DNA]</scope>
    <source>
        <strain evidence="3 5">Gm-149</strain>
    </source>
</reference>
<dbReference type="Proteomes" id="UP000321579">
    <property type="component" value="Unassembled WGS sequence"/>
</dbReference>
<reference evidence="4" key="1">
    <citation type="submission" date="2016-03" db="EMBL/GenBank/DDBJ databases">
        <title>Draft genome sequence of Paenibacillus glacialis DSM 22343.</title>
        <authorList>
            <person name="Shin S.-K."/>
            <person name="Yi H."/>
        </authorList>
    </citation>
    <scope>NUCLEOTIDE SEQUENCE [LARGE SCALE GENOMIC DNA]</scope>
    <source>
        <strain evidence="4">NBRC 105008</strain>
    </source>
</reference>
<evidence type="ECO:0000313" key="2">
    <source>
        <dbReference type="EMBL" id="OCB72712.1"/>
    </source>
</evidence>
<name>A0A1B9DSP9_9FLAO</name>
<dbReference type="Proteomes" id="UP000182367">
    <property type="component" value="Unassembled WGS sequence"/>
</dbReference>
<dbReference type="EMBL" id="BJVF01000006">
    <property type="protein sequence ID" value="GEL11810.1"/>
    <property type="molecule type" value="Genomic_DNA"/>
</dbReference>
<organism evidence="2 4">
    <name type="scientific">Flavobacterium glycines</name>
    <dbReference type="NCBI Taxonomy" id="551990"/>
    <lineage>
        <taxon>Bacteria</taxon>
        <taxon>Pseudomonadati</taxon>
        <taxon>Bacteroidota</taxon>
        <taxon>Flavobacteriia</taxon>
        <taxon>Flavobacteriales</taxon>
        <taxon>Flavobacteriaceae</taxon>
        <taxon>Flavobacterium</taxon>
    </lineage>
</organism>
<accession>A0A1B9DSP9</accession>